<keyword evidence="2" id="KW-1185">Reference proteome</keyword>
<name>A0A371B8W4_9BRAD</name>
<dbReference type="Proteomes" id="UP000263993">
    <property type="component" value="Unassembled WGS sequence"/>
</dbReference>
<sequence length="70" mass="7918">MESQLMKTTSNVRAAARSVDNAEPFNGAYGRLIEGLSNTRVLLDVHARERLMRLVVELQNQMEKKEASRS</sequence>
<evidence type="ECO:0000313" key="1">
    <source>
        <dbReference type="EMBL" id="RDV04010.1"/>
    </source>
</evidence>
<comment type="caution">
    <text evidence="1">The sequence shown here is derived from an EMBL/GenBank/DDBJ whole genome shotgun (WGS) entry which is preliminary data.</text>
</comment>
<evidence type="ECO:0000313" key="2">
    <source>
        <dbReference type="Proteomes" id="UP000263993"/>
    </source>
</evidence>
<gene>
    <name evidence="1" type="ORF">DXH78_05065</name>
</gene>
<dbReference type="AlphaFoldDB" id="A0A371B8W4"/>
<organism evidence="1 2">
    <name type="scientific">Undibacter mobilis</name>
    <dbReference type="NCBI Taxonomy" id="2292256"/>
    <lineage>
        <taxon>Bacteria</taxon>
        <taxon>Pseudomonadati</taxon>
        <taxon>Pseudomonadota</taxon>
        <taxon>Alphaproteobacteria</taxon>
        <taxon>Hyphomicrobiales</taxon>
        <taxon>Nitrobacteraceae</taxon>
        <taxon>Undibacter</taxon>
    </lineage>
</organism>
<reference evidence="2" key="1">
    <citation type="submission" date="2018-08" db="EMBL/GenBank/DDBJ databases">
        <authorList>
            <person name="Kim S.-J."/>
            <person name="Jung G.-Y."/>
        </authorList>
    </citation>
    <scope>NUCLEOTIDE SEQUENCE [LARGE SCALE GENOMIC DNA]</scope>
    <source>
        <strain evidence="2">GY_H</strain>
    </source>
</reference>
<dbReference type="EMBL" id="QRGO01000001">
    <property type="protein sequence ID" value="RDV04010.1"/>
    <property type="molecule type" value="Genomic_DNA"/>
</dbReference>
<accession>A0A371B8W4</accession>
<protein>
    <submittedName>
        <fullName evidence="1">Uncharacterized protein</fullName>
    </submittedName>
</protein>
<proteinExistence type="predicted"/>